<evidence type="ECO:0000256" key="5">
    <source>
        <dbReference type="ARBA" id="ARBA00022989"/>
    </source>
</evidence>
<dbReference type="GO" id="GO:0016413">
    <property type="term" value="F:O-acetyltransferase activity"/>
    <property type="evidence" value="ECO:0007669"/>
    <property type="project" value="TreeGrafter"/>
</dbReference>
<evidence type="ECO:0000256" key="2">
    <source>
        <dbReference type="ARBA" id="ARBA00007400"/>
    </source>
</evidence>
<comment type="similarity">
    <text evidence="2">Belongs to the acyltransferase 3 family.</text>
</comment>
<dbReference type="EMBL" id="JABFOR010000001">
    <property type="protein sequence ID" value="NOJ69282.1"/>
    <property type="molecule type" value="Genomic_DNA"/>
</dbReference>
<dbReference type="PANTHER" id="PTHR40074:SF2">
    <property type="entry name" value="O-ACETYLTRANSFERASE WECH"/>
    <property type="match status" value="1"/>
</dbReference>
<sequence length="366" mass="42202">MESVMKNNRIIYVDILRILSILAVIVLHITADLLTRTNNFDSSSWWVSNIFNSISRFAVPVFFMISGAMMLRVKITSYRDFYIKRVLPLAIALVSWSFIYALYNQYVIVNTHMNALAFLQDFGYKLLTDGNYVHLWFLYAIIAIYMTIPLISKLVKACSEKDLRYYLTMWFAISVGYRFLSDIALKVTGQNFTIPLFNIPLFTGFLGYFILGYYLYTYGLPDKWKHMLFNVGIASFFITPIATYFASQHLGMLDETFYGNYSITTFFMAVAVFIGFKEKEHVLHKRINYKLQKMIGSISKASFSIYLIHLLIELLITQRAETEASVFQTSYVLIFNVIAVFTASYLLVKMLNLSKVMTTVLFGGKG</sequence>
<protein>
    <submittedName>
        <fullName evidence="9">Acyltransferase family protein</fullName>
    </submittedName>
</protein>
<dbReference type="RefSeq" id="WP_171414547.1">
    <property type="nucleotide sequence ID" value="NZ_JABFOR010000001.1"/>
</dbReference>
<feature type="transmembrane region" description="Helical" evidence="7">
    <location>
        <begin position="85"/>
        <end position="103"/>
    </location>
</feature>
<evidence type="ECO:0000256" key="6">
    <source>
        <dbReference type="ARBA" id="ARBA00023136"/>
    </source>
</evidence>
<evidence type="ECO:0000256" key="4">
    <source>
        <dbReference type="ARBA" id="ARBA00022692"/>
    </source>
</evidence>
<feature type="transmembrane region" description="Helical" evidence="7">
    <location>
        <begin position="328"/>
        <end position="348"/>
    </location>
</feature>
<reference evidence="9 10" key="1">
    <citation type="submission" date="2020-05" db="EMBL/GenBank/DDBJ databases">
        <title>Whole genome sequencing and identification of novel metabolites from Paenibacillus alvei strain JR949.</title>
        <authorList>
            <person name="Rajendhran J."/>
            <person name="Sree Pranav P."/>
            <person name="Mahalakshmi B."/>
            <person name="Karthikeyan R."/>
        </authorList>
    </citation>
    <scope>NUCLEOTIDE SEQUENCE [LARGE SCALE GENOMIC DNA]</scope>
    <source>
        <strain evidence="9 10">JR949</strain>
    </source>
</reference>
<dbReference type="GO" id="GO:0009246">
    <property type="term" value="P:enterobacterial common antigen biosynthetic process"/>
    <property type="evidence" value="ECO:0007669"/>
    <property type="project" value="TreeGrafter"/>
</dbReference>
<proteinExistence type="inferred from homology"/>
<feature type="transmembrane region" description="Helical" evidence="7">
    <location>
        <begin position="258"/>
        <end position="276"/>
    </location>
</feature>
<dbReference type="Pfam" id="PF01757">
    <property type="entry name" value="Acyl_transf_3"/>
    <property type="match status" value="1"/>
</dbReference>
<feature type="transmembrane region" description="Helical" evidence="7">
    <location>
        <begin position="297"/>
        <end position="316"/>
    </location>
</feature>
<evidence type="ECO:0000313" key="10">
    <source>
        <dbReference type="Proteomes" id="UP000552038"/>
    </source>
</evidence>
<keyword evidence="6 7" id="KW-0472">Membrane</keyword>
<feature type="transmembrane region" description="Helical" evidence="7">
    <location>
        <begin position="12"/>
        <end position="34"/>
    </location>
</feature>
<evidence type="ECO:0000259" key="8">
    <source>
        <dbReference type="Pfam" id="PF01757"/>
    </source>
</evidence>
<dbReference type="PANTHER" id="PTHR40074">
    <property type="entry name" value="O-ACETYLTRANSFERASE WECH"/>
    <property type="match status" value="1"/>
</dbReference>
<evidence type="ECO:0000256" key="7">
    <source>
        <dbReference type="SAM" id="Phobius"/>
    </source>
</evidence>
<dbReference type="Proteomes" id="UP000552038">
    <property type="component" value="Unassembled WGS sequence"/>
</dbReference>
<keyword evidence="4 7" id="KW-0812">Transmembrane</keyword>
<keyword evidence="9" id="KW-0808">Transferase</keyword>
<feature type="transmembrane region" description="Helical" evidence="7">
    <location>
        <begin position="163"/>
        <end position="180"/>
    </location>
</feature>
<name>A0AAP6ZW93_PAEAL</name>
<dbReference type="AlphaFoldDB" id="A0AAP6ZW93"/>
<dbReference type="GO" id="GO:0005886">
    <property type="term" value="C:plasma membrane"/>
    <property type="evidence" value="ECO:0007669"/>
    <property type="project" value="UniProtKB-SubCell"/>
</dbReference>
<dbReference type="InterPro" id="IPR002656">
    <property type="entry name" value="Acyl_transf_3_dom"/>
</dbReference>
<feature type="transmembrane region" description="Helical" evidence="7">
    <location>
        <begin position="54"/>
        <end position="73"/>
    </location>
</feature>
<feature type="transmembrane region" description="Helical" evidence="7">
    <location>
        <begin position="132"/>
        <end position="151"/>
    </location>
</feature>
<evidence type="ECO:0000256" key="1">
    <source>
        <dbReference type="ARBA" id="ARBA00004651"/>
    </source>
</evidence>
<comment type="caution">
    <text evidence="9">The sequence shown here is derived from an EMBL/GenBank/DDBJ whole genome shotgun (WGS) entry which is preliminary data.</text>
</comment>
<feature type="transmembrane region" description="Helical" evidence="7">
    <location>
        <begin position="192"/>
        <end position="216"/>
    </location>
</feature>
<keyword evidence="5 7" id="KW-1133">Transmembrane helix</keyword>
<keyword evidence="3" id="KW-1003">Cell membrane</keyword>
<organism evidence="9 10">
    <name type="scientific">Paenibacillus alvei</name>
    <name type="common">Bacillus alvei</name>
    <dbReference type="NCBI Taxonomy" id="44250"/>
    <lineage>
        <taxon>Bacteria</taxon>
        <taxon>Bacillati</taxon>
        <taxon>Bacillota</taxon>
        <taxon>Bacilli</taxon>
        <taxon>Bacillales</taxon>
        <taxon>Paenibacillaceae</taxon>
        <taxon>Paenibacillus</taxon>
    </lineage>
</organism>
<keyword evidence="9" id="KW-0012">Acyltransferase</keyword>
<comment type="subcellular location">
    <subcellularLocation>
        <location evidence="1">Cell membrane</location>
        <topology evidence="1">Multi-pass membrane protein</topology>
    </subcellularLocation>
</comment>
<evidence type="ECO:0000256" key="3">
    <source>
        <dbReference type="ARBA" id="ARBA00022475"/>
    </source>
</evidence>
<accession>A0AAP6ZW93</accession>
<feature type="transmembrane region" description="Helical" evidence="7">
    <location>
        <begin position="228"/>
        <end position="246"/>
    </location>
</feature>
<gene>
    <name evidence="9" type="ORF">HMI46_01755</name>
</gene>
<evidence type="ECO:0000313" key="9">
    <source>
        <dbReference type="EMBL" id="NOJ69282.1"/>
    </source>
</evidence>
<feature type="domain" description="Acyltransferase 3" evidence="8">
    <location>
        <begin position="11"/>
        <end position="347"/>
    </location>
</feature>